<feature type="transmembrane region" description="Helical" evidence="1">
    <location>
        <begin position="221"/>
        <end position="238"/>
    </location>
</feature>
<keyword evidence="1" id="KW-0472">Membrane</keyword>
<feature type="transmembrane region" description="Helical" evidence="1">
    <location>
        <begin position="250"/>
        <end position="271"/>
    </location>
</feature>
<keyword evidence="1" id="KW-0812">Transmembrane</keyword>
<evidence type="ECO:0000256" key="1">
    <source>
        <dbReference type="SAM" id="Phobius"/>
    </source>
</evidence>
<sequence>MTIFQELRQQRWLSIALTSWACIGLIFLSRLTSWNYSWADILFLWLIWNLMVMIPAWTEWMHEWPWGLLNRKRTLEELKDAMMVAENLRLGGRFGSWVFYALAWMSLLLVLLVIPLYFYGAWAAYYRLKLTVFNGFALVDIALAATLTVCWLGYTLFLHRWRSYSAFGRCQKQNAHPRWSTYKYPSAEFLLRNEHEAHQFLSLFVADCPLPNLNEPAYLSIPWNIFPTVILTALHFFVNRLGVNAAIVPFLDAAAGLVLLALSFSMVPWLFEETSQWWSASEICPCAYRPLLRLVQHTRALRG</sequence>
<evidence type="ECO:0000313" key="2">
    <source>
        <dbReference type="EMBL" id="TQN50361.1"/>
    </source>
</evidence>
<organism evidence="2 3">
    <name type="scientific">Acidithiobacillus thiooxidans ATCC 19377</name>
    <dbReference type="NCBI Taxonomy" id="637390"/>
    <lineage>
        <taxon>Bacteria</taxon>
        <taxon>Pseudomonadati</taxon>
        <taxon>Pseudomonadota</taxon>
        <taxon>Acidithiobacillia</taxon>
        <taxon>Acidithiobacillales</taxon>
        <taxon>Acidithiobacillaceae</taxon>
        <taxon>Acidithiobacillus</taxon>
    </lineage>
</organism>
<feature type="transmembrane region" description="Helical" evidence="1">
    <location>
        <begin position="41"/>
        <end position="58"/>
    </location>
</feature>
<name>A0A543Q218_ACITH</name>
<comment type="caution">
    <text evidence="2">The sequence shown here is derived from an EMBL/GenBank/DDBJ whole genome shotgun (WGS) entry which is preliminary data.</text>
</comment>
<dbReference type="Proteomes" id="UP000315403">
    <property type="component" value="Unassembled WGS sequence"/>
</dbReference>
<feature type="transmembrane region" description="Helical" evidence="1">
    <location>
        <begin position="97"/>
        <end position="119"/>
    </location>
</feature>
<protein>
    <submittedName>
        <fullName evidence="2">Uncharacterized protein</fullName>
    </submittedName>
</protein>
<keyword evidence="1" id="KW-1133">Transmembrane helix</keyword>
<dbReference type="EMBL" id="SZUV01000001">
    <property type="protein sequence ID" value="TQN50361.1"/>
    <property type="molecule type" value="Genomic_DNA"/>
</dbReference>
<reference evidence="2 3" key="1">
    <citation type="submission" date="2019-03" db="EMBL/GenBank/DDBJ databases">
        <title>New insights into Acidothiobacillus thiooxidans sulfur metabolism through coupled gene expression, solution geochemistry, microscopy and spectroscopy analyses.</title>
        <authorList>
            <person name="Camacho D."/>
            <person name="Frazao R."/>
            <person name="Fouillen A."/>
            <person name="Nanci A."/>
            <person name="Lang B.F."/>
            <person name="Apte S.C."/>
            <person name="Baron C."/>
            <person name="Warren L.A."/>
        </authorList>
    </citation>
    <scope>NUCLEOTIDE SEQUENCE [LARGE SCALE GENOMIC DNA]</scope>
    <source>
        <strain evidence="2 3">ATCC 19377</strain>
    </source>
</reference>
<dbReference type="AlphaFoldDB" id="A0A543Q218"/>
<gene>
    <name evidence="2" type="ORF">DLNHIDIE_00214</name>
</gene>
<accession>A0A543Q218</accession>
<feature type="transmembrane region" description="Helical" evidence="1">
    <location>
        <begin position="131"/>
        <end position="154"/>
    </location>
</feature>
<feature type="transmembrane region" description="Helical" evidence="1">
    <location>
        <begin position="12"/>
        <end position="29"/>
    </location>
</feature>
<evidence type="ECO:0000313" key="3">
    <source>
        <dbReference type="Proteomes" id="UP000315403"/>
    </source>
</evidence>
<proteinExistence type="predicted"/>
<dbReference type="RefSeq" id="WP_142086189.1">
    <property type="nucleotide sequence ID" value="NZ_SZUV01000001.1"/>
</dbReference>